<dbReference type="PANTHER" id="PTHR43811:SF57">
    <property type="entry name" value="FKBP-TYPE PEPTIDYL-PROLYL CIS-TRANS ISOMERASE FKPA-RELATED"/>
    <property type="match status" value="1"/>
</dbReference>
<evidence type="ECO:0000256" key="4">
    <source>
        <dbReference type="ARBA" id="ARBA00023235"/>
    </source>
</evidence>
<dbReference type="Pfam" id="PF00254">
    <property type="entry name" value="FKBP_C"/>
    <property type="match status" value="1"/>
</dbReference>
<protein>
    <recommendedName>
        <fullName evidence="6">Peptidyl-prolyl cis-trans isomerase</fullName>
        <ecNumber evidence="6">5.2.1.8</ecNumber>
    </recommendedName>
</protein>
<dbReference type="Gene3D" id="3.10.50.40">
    <property type="match status" value="1"/>
</dbReference>
<dbReference type="EC" id="5.2.1.8" evidence="6"/>
<accession>A0A6J4UBA7</accession>
<evidence type="ECO:0000256" key="6">
    <source>
        <dbReference type="RuleBase" id="RU003915"/>
    </source>
</evidence>
<dbReference type="GO" id="GO:0003755">
    <property type="term" value="F:peptidyl-prolyl cis-trans isomerase activity"/>
    <property type="evidence" value="ECO:0007669"/>
    <property type="project" value="UniProtKB-UniRule"/>
</dbReference>
<dbReference type="InterPro" id="IPR046357">
    <property type="entry name" value="PPIase_dom_sf"/>
</dbReference>
<dbReference type="InterPro" id="IPR001179">
    <property type="entry name" value="PPIase_FKBP_dom"/>
</dbReference>
<comment type="similarity">
    <text evidence="2 6">Belongs to the FKBP-type PPIase family.</text>
</comment>
<organism evidence="8">
    <name type="scientific">uncultured Sphingosinicella sp</name>
    <dbReference type="NCBI Taxonomy" id="478748"/>
    <lineage>
        <taxon>Bacteria</taxon>
        <taxon>Pseudomonadati</taxon>
        <taxon>Pseudomonadota</taxon>
        <taxon>Alphaproteobacteria</taxon>
        <taxon>Sphingomonadales</taxon>
        <taxon>Sphingosinicellaceae</taxon>
        <taxon>Sphingosinicella</taxon>
        <taxon>environmental samples</taxon>
    </lineage>
</organism>
<evidence type="ECO:0000256" key="5">
    <source>
        <dbReference type="PROSITE-ProRule" id="PRU00277"/>
    </source>
</evidence>
<keyword evidence="4 5" id="KW-0413">Isomerase</keyword>
<evidence type="ECO:0000256" key="3">
    <source>
        <dbReference type="ARBA" id="ARBA00023110"/>
    </source>
</evidence>
<comment type="catalytic activity">
    <reaction evidence="1 5 6">
        <text>[protein]-peptidylproline (omega=180) = [protein]-peptidylproline (omega=0)</text>
        <dbReference type="Rhea" id="RHEA:16237"/>
        <dbReference type="Rhea" id="RHEA-COMP:10747"/>
        <dbReference type="Rhea" id="RHEA-COMP:10748"/>
        <dbReference type="ChEBI" id="CHEBI:83833"/>
        <dbReference type="ChEBI" id="CHEBI:83834"/>
        <dbReference type="EC" id="5.2.1.8"/>
    </reaction>
</comment>
<dbReference type="PANTHER" id="PTHR43811">
    <property type="entry name" value="FKBP-TYPE PEPTIDYL-PROLYL CIS-TRANS ISOMERASE FKPA"/>
    <property type="match status" value="1"/>
</dbReference>
<keyword evidence="3 5" id="KW-0697">Rotamase</keyword>
<gene>
    <name evidence="8" type="ORF">AVDCRST_MAG23-2430</name>
</gene>
<name>A0A6J4UBA7_9SPHN</name>
<dbReference type="SUPFAM" id="SSF54534">
    <property type="entry name" value="FKBP-like"/>
    <property type="match status" value="1"/>
</dbReference>
<proteinExistence type="inferred from homology"/>
<feature type="domain" description="PPIase FKBP-type" evidence="7">
    <location>
        <begin position="82"/>
        <end position="169"/>
    </location>
</feature>
<evidence type="ECO:0000313" key="8">
    <source>
        <dbReference type="EMBL" id="CAA9544746.1"/>
    </source>
</evidence>
<evidence type="ECO:0000256" key="2">
    <source>
        <dbReference type="ARBA" id="ARBA00006577"/>
    </source>
</evidence>
<dbReference type="PROSITE" id="PS50059">
    <property type="entry name" value="FKBP_PPIASE"/>
    <property type="match status" value="1"/>
</dbReference>
<dbReference type="EMBL" id="CADCWD010000081">
    <property type="protein sequence ID" value="CAA9544746.1"/>
    <property type="molecule type" value="Genomic_DNA"/>
</dbReference>
<sequence length="189" mass="19348">MSVTAVPLRPIKKGSLTKLWVGLGVLCLVAAGIAWAGTERQVSSDPATFFANNAKRSTVRTTASGLQIETIQEGTGATPGPQDMVLVEYEGRLLDGTVFDASAKHGGPAPLPVSGVIPGWSEGLTLMKKGGKYRLWIPSELAYGPQGAGGGVIPPDAPLDFDVTLVDVAPQAAMGMPGMGGMGAPPPGR</sequence>
<dbReference type="AlphaFoldDB" id="A0A6J4UBA7"/>
<evidence type="ECO:0000259" key="7">
    <source>
        <dbReference type="PROSITE" id="PS50059"/>
    </source>
</evidence>
<evidence type="ECO:0000256" key="1">
    <source>
        <dbReference type="ARBA" id="ARBA00000971"/>
    </source>
</evidence>
<reference evidence="8" key="1">
    <citation type="submission" date="2020-02" db="EMBL/GenBank/DDBJ databases">
        <authorList>
            <person name="Meier V. D."/>
        </authorList>
    </citation>
    <scope>NUCLEOTIDE SEQUENCE</scope>
    <source>
        <strain evidence="8">AVDCRST_MAG23</strain>
    </source>
</reference>